<protein>
    <submittedName>
        <fullName evidence="9">Multiple sugar transport system permease protein</fullName>
    </submittedName>
</protein>
<evidence type="ECO:0000256" key="6">
    <source>
        <dbReference type="ARBA" id="ARBA00023136"/>
    </source>
</evidence>
<comment type="caution">
    <text evidence="9">The sequence shown here is derived from an EMBL/GenBank/DDBJ whole genome shotgun (WGS) entry which is preliminary data.</text>
</comment>
<feature type="domain" description="ABC transmembrane type-1" evidence="8">
    <location>
        <begin position="88"/>
        <end position="310"/>
    </location>
</feature>
<evidence type="ECO:0000256" key="5">
    <source>
        <dbReference type="ARBA" id="ARBA00022989"/>
    </source>
</evidence>
<dbReference type="GO" id="GO:0055085">
    <property type="term" value="P:transmembrane transport"/>
    <property type="evidence" value="ECO:0007669"/>
    <property type="project" value="InterPro"/>
</dbReference>
<dbReference type="GO" id="GO:0005886">
    <property type="term" value="C:plasma membrane"/>
    <property type="evidence" value="ECO:0007669"/>
    <property type="project" value="UniProtKB-SubCell"/>
</dbReference>
<dbReference type="Proteomes" id="UP000518892">
    <property type="component" value="Unassembled WGS sequence"/>
</dbReference>
<keyword evidence="10" id="KW-1185">Reference proteome</keyword>
<dbReference type="RefSeq" id="WP_183382644.1">
    <property type="nucleotide sequence ID" value="NZ_JACHXR010000002.1"/>
</dbReference>
<keyword evidence="9" id="KW-0762">Sugar transport</keyword>
<feature type="transmembrane region" description="Helical" evidence="7">
    <location>
        <begin position="293"/>
        <end position="315"/>
    </location>
</feature>
<sequence length="320" mass="34461">MTTGREDSERPDGALARLALALERPRVLGALLLAPAVLYVVAFVAVPFFIAIALSVSDATVGKPQIDTFVGLDNFLAVLDQSGFRLALRNSLLITTLTVLILLVLATTAVELLARDFRGKRLVQVLFMIPWAMPVSLSAITWLWVLDSQYSPIDWVLVQIGLLGPGGTFGPSWNLFYLGREGLAIASIVLVDVWRTLPLATIIVLAGRLSIPRERLEQAQLDGAGFFRILFRIIIPALAPVLTVAILFTALLVIGEMSTIALLTRGGPGHSTQILPLWAYLKGINSGDLGQGAAIALFLFPVLLAAAIVALRFAYRAGKD</sequence>
<dbReference type="Pfam" id="PF00528">
    <property type="entry name" value="BPD_transp_1"/>
    <property type="match status" value="1"/>
</dbReference>
<dbReference type="PANTHER" id="PTHR43227">
    <property type="entry name" value="BLL4140 PROTEIN"/>
    <property type="match status" value="1"/>
</dbReference>
<feature type="transmembrane region" description="Helical" evidence="7">
    <location>
        <begin position="92"/>
        <end position="113"/>
    </location>
</feature>
<keyword evidence="2 7" id="KW-0813">Transport</keyword>
<organism evidence="9 10">
    <name type="scientific">Halomonas stenophila</name>
    <dbReference type="NCBI Taxonomy" id="795312"/>
    <lineage>
        <taxon>Bacteria</taxon>
        <taxon>Pseudomonadati</taxon>
        <taxon>Pseudomonadota</taxon>
        <taxon>Gammaproteobacteria</taxon>
        <taxon>Oceanospirillales</taxon>
        <taxon>Halomonadaceae</taxon>
        <taxon>Halomonas</taxon>
    </lineage>
</organism>
<evidence type="ECO:0000256" key="3">
    <source>
        <dbReference type="ARBA" id="ARBA00022475"/>
    </source>
</evidence>
<reference evidence="9 10" key="1">
    <citation type="submission" date="2020-08" db="EMBL/GenBank/DDBJ databases">
        <title>Genomic Encyclopedia of Type Strains, Phase III (KMG-III): the genomes of soil and plant-associated and newly described type strains.</title>
        <authorList>
            <person name="Whitman W."/>
        </authorList>
    </citation>
    <scope>NUCLEOTIDE SEQUENCE [LARGE SCALE GENOMIC DNA]</scope>
    <source>
        <strain evidence="9 10">CECT 7744</strain>
    </source>
</reference>
<comment type="subcellular location">
    <subcellularLocation>
        <location evidence="1 7">Cell membrane</location>
        <topology evidence="1 7">Multi-pass membrane protein</topology>
    </subcellularLocation>
</comment>
<dbReference type="InterPro" id="IPR000515">
    <property type="entry name" value="MetI-like"/>
</dbReference>
<name>A0A7W5HK59_9GAMM</name>
<dbReference type="InterPro" id="IPR035906">
    <property type="entry name" value="MetI-like_sf"/>
</dbReference>
<evidence type="ECO:0000313" key="10">
    <source>
        <dbReference type="Proteomes" id="UP000518892"/>
    </source>
</evidence>
<dbReference type="PANTHER" id="PTHR43227:SF8">
    <property type="entry name" value="DIACETYLCHITOBIOSE UPTAKE SYSTEM PERMEASE PROTEIN DASB"/>
    <property type="match status" value="1"/>
</dbReference>
<evidence type="ECO:0000256" key="1">
    <source>
        <dbReference type="ARBA" id="ARBA00004651"/>
    </source>
</evidence>
<keyword evidence="5 7" id="KW-1133">Transmembrane helix</keyword>
<keyword evidence="4 7" id="KW-0812">Transmembrane</keyword>
<evidence type="ECO:0000313" key="9">
    <source>
        <dbReference type="EMBL" id="MBB3230141.1"/>
    </source>
</evidence>
<keyword evidence="3" id="KW-1003">Cell membrane</keyword>
<feature type="transmembrane region" description="Helical" evidence="7">
    <location>
        <begin position="125"/>
        <end position="145"/>
    </location>
</feature>
<feature type="transmembrane region" description="Helical" evidence="7">
    <location>
        <begin position="229"/>
        <end position="254"/>
    </location>
</feature>
<accession>A0A7W5HK59</accession>
<feature type="transmembrane region" description="Helical" evidence="7">
    <location>
        <begin position="27"/>
        <end position="54"/>
    </location>
</feature>
<comment type="similarity">
    <text evidence="7">Belongs to the binding-protein-dependent transport system permease family.</text>
</comment>
<keyword evidence="6 7" id="KW-0472">Membrane</keyword>
<evidence type="ECO:0000256" key="4">
    <source>
        <dbReference type="ARBA" id="ARBA00022692"/>
    </source>
</evidence>
<proteinExistence type="inferred from homology"/>
<dbReference type="SUPFAM" id="SSF161098">
    <property type="entry name" value="MetI-like"/>
    <property type="match status" value="1"/>
</dbReference>
<dbReference type="EMBL" id="JACHXR010000002">
    <property type="protein sequence ID" value="MBB3230141.1"/>
    <property type="molecule type" value="Genomic_DNA"/>
</dbReference>
<gene>
    <name evidence="9" type="ORF">FHR97_000975</name>
</gene>
<evidence type="ECO:0000256" key="2">
    <source>
        <dbReference type="ARBA" id="ARBA00022448"/>
    </source>
</evidence>
<dbReference type="InterPro" id="IPR050809">
    <property type="entry name" value="UgpAE/MalFG_permease"/>
</dbReference>
<evidence type="ECO:0000256" key="7">
    <source>
        <dbReference type="RuleBase" id="RU363032"/>
    </source>
</evidence>
<dbReference type="PROSITE" id="PS50928">
    <property type="entry name" value="ABC_TM1"/>
    <property type="match status" value="1"/>
</dbReference>
<dbReference type="Gene3D" id="1.10.3720.10">
    <property type="entry name" value="MetI-like"/>
    <property type="match status" value="1"/>
</dbReference>
<dbReference type="CDD" id="cd06261">
    <property type="entry name" value="TM_PBP2"/>
    <property type="match status" value="1"/>
</dbReference>
<evidence type="ECO:0000259" key="8">
    <source>
        <dbReference type="PROSITE" id="PS50928"/>
    </source>
</evidence>
<dbReference type="AlphaFoldDB" id="A0A7W5HK59"/>